<dbReference type="RefSeq" id="WP_169457429.1">
    <property type="nucleotide sequence ID" value="NZ_CP051774.1"/>
</dbReference>
<evidence type="ECO:0000256" key="1">
    <source>
        <dbReference type="PIRSR" id="PIRSR601310-1"/>
    </source>
</evidence>
<dbReference type="PANTHER" id="PTHR46648">
    <property type="entry name" value="HIT FAMILY PROTEIN 1"/>
    <property type="match status" value="1"/>
</dbReference>
<protein>
    <submittedName>
        <fullName evidence="5">HIT family protein</fullName>
    </submittedName>
</protein>
<dbReference type="PROSITE" id="PS51084">
    <property type="entry name" value="HIT_2"/>
    <property type="match status" value="1"/>
</dbReference>
<dbReference type="Proteomes" id="UP000501812">
    <property type="component" value="Chromosome"/>
</dbReference>
<proteinExistence type="predicted"/>
<feature type="short sequence motif" description="Histidine triad motif" evidence="2 3">
    <location>
        <begin position="91"/>
        <end position="95"/>
    </location>
</feature>
<dbReference type="AlphaFoldDB" id="A0A858RSK5"/>
<dbReference type="Pfam" id="PF01230">
    <property type="entry name" value="HIT"/>
    <property type="match status" value="1"/>
</dbReference>
<evidence type="ECO:0000259" key="4">
    <source>
        <dbReference type="PROSITE" id="PS51084"/>
    </source>
</evidence>
<evidence type="ECO:0000256" key="3">
    <source>
        <dbReference type="PROSITE-ProRule" id="PRU00464"/>
    </source>
</evidence>
<reference evidence="5 6" key="1">
    <citation type="submission" date="2020-04" db="EMBL/GenBank/DDBJ databases">
        <title>Luteolibacter sp. G-1-1-1 isolated from soil.</title>
        <authorList>
            <person name="Dahal R.H."/>
        </authorList>
    </citation>
    <scope>NUCLEOTIDE SEQUENCE [LARGE SCALE GENOMIC DNA]</scope>
    <source>
        <strain evidence="5 6">G-1-1-1</strain>
    </source>
</reference>
<evidence type="ECO:0000256" key="2">
    <source>
        <dbReference type="PIRSR" id="PIRSR601310-3"/>
    </source>
</evidence>
<dbReference type="EMBL" id="CP051774">
    <property type="protein sequence ID" value="QJE98943.1"/>
    <property type="molecule type" value="Genomic_DNA"/>
</dbReference>
<dbReference type="PRINTS" id="PR00332">
    <property type="entry name" value="HISTRIAD"/>
</dbReference>
<evidence type="ECO:0000313" key="5">
    <source>
        <dbReference type="EMBL" id="QJE98943.1"/>
    </source>
</evidence>
<sequence>MPCVFCEIIQGNIPAWKLYEDDRALAILDHRPVQQGHAVVLPKVHIDHFIDLDDDLAAHLLRIGKNLGLRIQETLKPKRIGYAIAGFGVPHAHLHVIPMSGDHDITSSHYAEVNDGILEFSGENVPIADDQEQAALVKLLGIPRDWR</sequence>
<evidence type="ECO:0000313" key="6">
    <source>
        <dbReference type="Proteomes" id="UP000501812"/>
    </source>
</evidence>
<keyword evidence="6" id="KW-1185">Reference proteome</keyword>
<dbReference type="Gene3D" id="3.30.428.10">
    <property type="entry name" value="HIT-like"/>
    <property type="match status" value="1"/>
</dbReference>
<dbReference type="InterPro" id="IPR036265">
    <property type="entry name" value="HIT-like_sf"/>
</dbReference>
<name>A0A858RSK5_9BACT</name>
<accession>A0A858RSK5</accession>
<dbReference type="PANTHER" id="PTHR46648:SF1">
    <property type="entry name" value="ADENOSINE 5'-MONOPHOSPHORAMIDASE HNT1"/>
    <property type="match status" value="1"/>
</dbReference>
<dbReference type="KEGG" id="luo:HHL09_25240"/>
<dbReference type="GO" id="GO:0009117">
    <property type="term" value="P:nucleotide metabolic process"/>
    <property type="evidence" value="ECO:0007669"/>
    <property type="project" value="TreeGrafter"/>
</dbReference>
<feature type="domain" description="HIT" evidence="4">
    <location>
        <begin position="4"/>
        <end position="107"/>
    </location>
</feature>
<feature type="active site" description="Tele-AMP-histidine intermediate" evidence="1">
    <location>
        <position position="93"/>
    </location>
</feature>
<organism evidence="5 6">
    <name type="scientific">Luteolibacter luteus</name>
    <dbReference type="NCBI Taxonomy" id="2728835"/>
    <lineage>
        <taxon>Bacteria</taxon>
        <taxon>Pseudomonadati</taxon>
        <taxon>Verrucomicrobiota</taxon>
        <taxon>Verrucomicrobiia</taxon>
        <taxon>Verrucomicrobiales</taxon>
        <taxon>Verrucomicrobiaceae</taxon>
        <taxon>Luteolibacter</taxon>
    </lineage>
</organism>
<gene>
    <name evidence="5" type="ORF">HHL09_25240</name>
</gene>
<dbReference type="SUPFAM" id="SSF54197">
    <property type="entry name" value="HIT-like"/>
    <property type="match status" value="1"/>
</dbReference>
<dbReference type="GO" id="GO:0003824">
    <property type="term" value="F:catalytic activity"/>
    <property type="evidence" value="ECO:0007669"/>
    <property type="project" value="InterPro"/>
</dbReference>
<dbReference type="InterPro" id="IPR011146">
    <property type="entry name" value="HIT-like"/>
</dbReference>
<dbReference type="InterPro" id="IPR001310">
    <property type="entry name" value="Histidine_triad_HIT"/>
</dbReference>